<proteinExistence type="predicted"/>
<dbReference type="RefSeq" id="WP_121648558.1">
    <property type="nucleotide sequence ID" value="NZ_RCUX01000006.1"/>
</dbReference>
<dbReference type="InterPro" id="IPR011991">
    <property type="entry name" value="ArsR-like_HTH"/>
</dbReference>
<dbReference type="GO" id="GO:0003677">
    <property type="term" value="F:DNA binding"/>
    <property type="evidence" value="ECO:0007669"/>
    <property type="project" value="UniProtKB-KW"/>
</dbReference>
<reference evidence="5 6" key="1">
    <citation type="submission" date="2018-10" db="EMBL/GenBank/DDBJ databases">
        <authorList>
            <person name="Li J."/>
        </authorList>
    </citation>
    <scope>NUCLEOTIDE SEQUENCE [LARGE SCALE GENOMIC DNA]</scope>
    <source>
        <strain evidence="5 6">IF 016277</strain>
    </source>
</reference>
<dbReference type="InterPro" id="IPR036388">
    <property type="entry name" value="WH-like_DNA-bd_sf"/>
</dbReference>
<evidence type="ECO:0000313" key="6">
    <source>
        <dbReference type="Proteomes" id="UP000272503"/>
    </source>
</evidence>
<dbReference type="SUPFAM" id="SSF46785">
    <property type="entry name" value="Winged helix' DNA-binding domain"/>
    <property type="match status" value="1"/>
</dbReference>
<protein>
    <submittedName>
        <fullName evidence="5">Transcriptional regulator</fullName>
    </submittedName>
</protein>
<gene>
    <name evidence="5" type="ORF">D9V32_08920</name>
</gene>
<evidence type="ECO:0000256" key="3">
    <source>
        <dbReference type="ARBA" id="ARBA00023163"/>
    </source>
</evidence>
<keyword evidence="3" id="KW-0804">Transcription</keyword>
<organism evidence="5 6">
    <name type="scientific">Mycetocola tolaasinivorans</name>
    <dbReference type="NCBI Taxonomy" id="76635"/>
    <lineage>
        <taxon>Bacteria</taxon>
        <taxon>Bacillati</taxon>
        <taxon>Actinomycetota</taxon>
        <taxon>Actinomycetes</taxon>
        <taxon>Micrococcales</taxon>
        <taxon>Microbacteriaceae</taxon>
        <taxon>Mycetocola</taxon>
    </lineage>
</organism>
<dbReference type="Pfam" id="PF01638">
    <property type="entry name" value="HxlR"/>
    <property type="match status" value="1"/>
</dbReference>
<evidence type="ECO:0000259" key="4">
    <source>
        <dbReference type="PROSITE" id="PS51118"/>
    </source>
</evidence>
<dbReference type="PROSITE" id="PS51118">
    <property type="entry name" value="HTH_HXLR"/>
    <property type="match status" value="1"/>
</dbReference>
<keyword evidence="6" id="KW-1185">Reference proteome</keyword>
<dbReference type="PANTHER" id="PTHR33204:SF29">
    <property type="entry name" value="TRANSCRIPTIONAL REGULATOR"/>
    <property type="match status" value="1"/>
</dbReference>
<sequence length="120" mass="13426">MRDSTVQALEVCSIEVTVSLIGGCWKLTIIQKLLEGTLRFGELRREVGYVTDRVLTRQLRELEADGLVHREVFPQVPPKVEYSLTPLGESLRDMVAMMDAWGQRWAAEQGVEPAPSVLAS</sequence>
<dbReference type="PANTHER" id="PTHR33204">
    <property type="entry name" value="TRANSCRIPTIONAL REGULATOR, MARR FAMILY"/>
    <property type="match status" value="1"/>
</dbReference>
<evidence type="ECO:0000256" key="2">
    <source>
        <dbReference type="ARBA" id="ARBA00023125"/>
    </source>
</evidence>
<dbReference type="EMBL" id="RCUX01000006">
    <property type="protein sequence ID" value="RLP75586.1"/>
    <property type="molecule type" value="Genomic_DNA"/>
</dbReference>
<dbReference type="Proteomes" id="UP000272503">
    <property type="component" value="Unassembled WGS sequence"/>
</dbReference>
<dbReference type="OrthoDB" id="370168at2"/>
<keyword evidence="1" id="KW-0805">Transcription regulation</keyword>
<accession>A0A3L7A5J0</accession>
<evidence type="ECO:0000256" key="1">
    <source>
        <dbReference type="ARBA" id="ARBA00023015"/>
    </source>
</evidence>
<dbReference type="InterPro" id="IPR002577">
    <property type="entry name" value="HTH_HxlR"/>
</dbReference>
<dbReference type="Gene3D" id="1.10.10.10">
    <property type="entry name" value="Winged helix-like DNA-binding domain superfamily/Winged helix DNA-binding domain"/>
    <property type="match status" value="1"/>
</dbReference>
<comment type="caution">
    <text evidence="5">The sequence shown here is derived from an EMBL/GenBank/DDBJ whole genome shotgun (WGS) entry which is preliminary data.</text>
</comment>
<evidence type="ECO:0000313" key="5">
    <source>
        <dbReference type="EMBL" id="RLP75586.1"/>
    </source>
</evidence>
<dbReference type="CDD" id="cd00090">
    <property type="entry name" value="HTH_ARSR"/>
    <property type="match status" value="1"/>
</dbReference>
<dbReference type="AlphaFoldDB" id="A0A3L7A5J0"/>
<name>A0A3L7A5J0_9MICO</name>
<feature type="domain" description="HTH hxlR-type" evidence="4">
    <location>
        <begin position="12"/>
        <end position="110"/>
    </location>
</feature>
<dbReference type="InterPro" id="IPR036390">
    <property type="entry name" value="WH_DNA-bd_sf"/>
</dbReference>
<keyword evidence="2" id="KW-0238">DNA-binding</keyword>